<dbReference type="InterPro" id="IPR002139">
    <property type="entry name" value="Ribo/fructo_kinase"/>
</dbReference>
<feature type="active site" description="Proton acceptor" evidence="12">
    <location>
        <position position="258"/>
    </location>
</feature>
<evidence type="ECO:0000256" key="6">
    <source>
        <dbReference type="ARBA" id="ARBA00022741"/>
    </source>
</evidence>
<dbReference type="GO" id="GO:0046872">
    <property type="term" value="F:metal ion binding"/>
    <property type="evidence" value="ECO:0007669"/>
    <property type="project" value="UniProtKB-KW"/>
</dbReference>
<dbReference type="EC" id="2.7.1.15" evidence="2 12"/>
<keyword evidence="15" id="KW-1185">Reference proteome</keyword>
<feature type="binding site" evidence="12">
    <location>
        <position position="258"/>
    </location>
    <ligand>
        <name>substrate</name>
    </ligand>
</feature>
<accession>A0A6C0P712</accession>
<comment type="similarity">
    <text evidence="1">Belongs to the carbohydrate kinase pfkB family.</text>
</comment>
<keyword evidence="11 12" id="KW-0119">Carbohydrate metabolism</keyword>
<gene>
    <name evidence="12 14" type="primary">rbsK</name>
    <name evidence="14" type="ORF">GZH47_28230</name>
</gene>
<evidence type="ECO:0000256" key="9">
    <source>
        <dbReference type="ARBA" id="ARBA00022842"/>
    </source>
</evidence>
<comment type="subunit">
    <text evidence="12">Homodimer.</text>
</comment>
<dbReference type="InterPro" id="IPR011877">
    <property type="entry name" value="Ribokinase"/>
</dbReference>
<comment type="function">
    <text evidence="12">Catalyzes the phosphorylation of ribose at O-5 in a reaction requiring ATP and magnesium. The resulting D-ribose-5-phosphate can then be used either for sythesis of nucleotides, histidine, and tryptophan, or as a component of the pentose phosphate pathway.</text>
</comment>
<keyword evidence="9 12" id="KW-0460">Magnesium</keyword>
<comment type="cofactor">
    <cofactor evidence="12">
        <name>Mg(2+)</name>
        <dbReference type="ChEBI" id="CHEBI:18420"/>
    </cofactor>
    <text evidence="12">Requires a divalent cation, most likely magnesium in vivo, as an electrophilic catalyst to aid phosphoryl group transfer. It is the chelate of the metal and the nucleotide that is the actual substrate.</text>
</comment>
<evidence type="ECO:0000256" key="10">
    <source>
        <dbReference type="ARBA" id="ARBA00022958"/>
    </source>
</evidence>
<dbReference type="Proteomes" id="UP000479114">
    <property type="component" value="Chromosome"/>
</dbReference>
<feature type="binding site" evidence="12">
    <location>
        <position position="252"/>
    </location>
    <ligand>
        <name>K(+)</name>
        <dbReference type="ChEBI" id="CHEBI:29103"/>
    </ligand>
</feature>
<comment type="subcellular location">
    <subcellularLocation>
        <location evidence="12">Cytoplasm</location>
    </subcellularLocation>
</comment>
<dbReference type="InterPro" id="IPR002173">
    <property type="entry name" value="Carboh/pur_kinase_PfkB_CS"/>
</dbReference>
<evidence type="ECO:0000256" key="12">
    <source>
        <dbReference type="HAMAP-Rule" id="MF_01987"/>
    </source>
</evidence>
<name>A0A6C0P712_9BACL</name>
<dbReference type="GO" id="GO:0005524">
    <property type="term" value="F:ATP binding"/>
    <property type="evidence" value="ECO:0007669"/>
    <property type="project" value="UniProtKB-UniRule"/>
</dbReference>
<evidence type="ECO:0000259" key="13">
    <source>
        <dbReference type="Pfam" id="PF00294"/>
    </source>
</evidence>
<dbReference type="PROSITE" id="PS00583">
    <property type="entry name" value="PFKB_KINASES_1"/>
    <property type="match status" value="1"/>
</dbReference>
<comment type="similarity">
    <text evidence="12">Belongs to the carbohydrate kinase PfkB family. Ribokinase subfamily.</text>
</comment>
<feature type="binding site" evidence="12">
    <location>
        <begin position="226"/>
        <end position="231"/>
    </location>
    <ligand>
        <name>ATP</name>
        <dbReference type="ChEBI" id="CHEBI:30616"/>
    </ligand>
</feature>
<comment type="activity regulation">
    <text evidence="12">Activated by a monovalent cation that binds near, but not in, the active site. The most likely occupant of the site in vivo is potassium. Ion binding induces a conformational change that may alter substrate affinity.</text>
</comment>
<dbReference type="EMBL" id="CP048286">
    <property type="protein sequence ID" value="QHW34299.1"/>
    <property type="molecule type" value="Genomic_DNA"/>
</dbReference>
<dbReference type="CDD" id="cd01174">
    <property type="entry name" value="ribokinase"/>
    <property type="match status" value="1"/>
</dbReference>
<keyword evidence="6 12" id="KW-0547">Nucleotide-binding</keyword>
<protein>
    <recommendedName>
        <fullName evidence="3 12">Ribokinase</fullName>
        <shortName evidence="12">RK</shortName>
        <ecNumber evidence="2 12">2.7.1.15</ecNumber>
    </recommendedName>
</protein>
<sequence>MILMTRKPRIAVVGSLNMDLVITMQRMPRMGESMQGDDIHYISGGKGANQAVGCAKLGADVSMIGAVGDDGFGAQILDRMNGFGVGTETIAVLADVPTGTATILHTEGDNCIVVVPGANGKCTPDQIQALTSIISGADALIVQLEIPLPAVETALRIAREAGVRTIVNPAPAAALTDEQIGLGDYFTPNETEFEFFCGASAETEEALFQQMHEWKKRFPQQTLIVTRGKHGISCLAGDQIVTVPAPIVSVVDTTGAGDSFNAALCFGLASGWDLERTLPLAVKAASHSVTVFGAQDGMPSMTDLEQA</sequence>
<dbReference type="HAMAP" id="MF_01987">
    <property type="entry name" value="Ribokinase"/>
    <property type="match status" value="1"/>
</dbReference>
<dbReference type="UniPathway" id="UPA00916">
    <property type="reaction ID" value="UER00889"/>
</dbReference>
<evidence type="ECO:0000256" key="7">
    <source>
        <dbReference type="ARBA" id="ARBA00022777"/>
    </source>
</evidence>
<dbReference type="InterPro" id="IPR011611">
    <property type="entry name" value="PfkB_dom"/>
</dbReference>
<evidence type="ECO:0000256" key="1">
    <source>
        <dbReference type="ARBA" id="ARBA00005380"/>
    </source>
</evidence>
<comment type="catalytic activity">
    <reaction evidence="12">
        <text>D-ribose + ATP = D-ribose 5-phosphate + ADP + H(+)</text>
        <dbReference type="Rhea" id="RHEA:13697"/>
        <dbReference type="ChEBI" id="CHEBI:15378"/>
        <dbReference type="ChEBI" id="CHEBI:30616"/>
        <dbReference type="ChEBI" id="CHEBI:47013"/>
        <dbReference type="ChEBI" id="CHEBI:78346"/>
        <dbReference type="ChEBI" id="CHEBI:456216"/>
        <dbReference type="EC" id="2.7.1.15"/>
    </reaction>
</comment>
<keyword evidence="4 12" id="KW-0808">Transferase</keyword>
<feature type="domain" description="Carbohydrate kinase PfkB" evidence="13">
    <location>
        <begin position="9"/>
        <end position="300"/>
    </location>
</feature>
<evidence type="ECO:0000256" key="2">
    <source>
        <dbReference type="ARBA" id="ARBA00012035"/>
    </source>
</evidence>
<evidence type="ECO:0000256" key="5">
    <source>
        <dbReference type="ARBA" id="ARBA00022723"/>
    </source>
</evidence>
<comment type="pathway">
    <text evidence="12">Carbohydrate metabolism; D-ribose degradation; D-ribose 5-phosphate from beta-D-ribopyranose: step 2/2.</text>
</comment>
<dbReference type="SUPFAM" id="SSF53613">
    <property type="entry name" value="Ribokinase-like"/>
    <property type="match status" value="1"/>
</dbReference>
<feature type="binding site" evidence="12">
    <location>
        <begin position="257"/>
        <end position="258"/>
    </location>
    <ligand>
        <name>ATP</name>
        <dbReference type="ChEBI" id="CHEBI:30616"/>
    </ligand>
</feature>
<feature type="binding site" evidence="12">
    <location>
        <position position="293"/>
    </location>
    <ligand>
        <name>K(+)</name>
        <dbReference type="ChEBI" id="CHEBI:29103"/>
    </ligand>
</feature>
<evidence type="ECO:0000256" key="4">
    <source>
        <dbReference type="ARBA" id="ARBA00022679"/>
    </source>
</evidence>
<evidence type="ECO:0000256" key="11">
    <source>
        <dbReference type="ARBA" id="ARBA00023277"/>
    </source>
</evidence>
<dbReference type="GO" id="GO:0019303">
    <property type="term" value="P:D-ribose catabolic process"/>
    <property type="evidence" value="ECO:0007669"/>
    <property type="project" value="UniProtKB-UniRule"/>
</dbReference>
<dbReference type="GO" id="GO:0004747">
    <property type="term" value="F:ribokinase activity"/>
    <property type="evidence" value="ECO:0007669"/>
    <property type="project" value="UniProtKB-UniRule"/>
</dbReference>
<feature type="binding site" evidence="12">
    <location>
        <begin position="45"/>
        <end position="49"/>
    </location>
    <ligand>
        <name>substrate</name>
    </ligand>
</feature>
<keyword evidence="8 12" id="KW-0067">ATP-binding</keyword>
<dbReference type="PRINTS" id="PR00990">
    <property type="entry name" value="RIBOKINASE"/>
</dbReference>
<feature type="binding site" evidence="12">
    <location>
        <begin position="17"/>
        <end position="19"/>
    </location>
    <ligand>
        <name>substrate</name>
    </ligand>
</feature>
<feature type="binding site" evidence="12">
    <location>
        <position position="254"/>
    </location>
    <ligand>
        <name>K(+)</name>
        <dbReference type="ChEBI" id="CHEBI:29103"/>
    </ligand>
</feature>
<dbReference type="NCBIfam" id="TIGR02152">
    <property type="entry name" value="D_ribokin_bact"/>
    <property type="match status" value="1"/>
</dbReference>
<evidence type="ECO:0000256" key="3">
    <source>
        <dbReference type="ARBA" id="ARBA00016943"/>
    </source>
</evidence>
<dbReference type="PANTHER" id="PTHR10584:SF166">
    <property type="entry name" value="RIBOKINASE"/>
    <property type="match status" value="1"/>
</dbReference>
<dbReference type="GO" id="GO:0005829">
    <property type="term" value="C:cytosol"/>
    <property type="evidence" value="ECO:0007669"/>
    <property type="project" value="TreeGrafter"/>
</dbReference>
<evidence type="ECO:0000313" key="15">
    <source>
        <dbReference type="Proteomes" id="UP000479114"/>
    </source>
</evidence>
<feature type="binding site" evidence="12">
    <location>
        <position position="288"/>
    </location>
    <ligand>
        <name>K(+)</name>
        <dbReference type="ChEBI" id="CHEBI:29103"/>
    </ligand>
</feature>
<dbReference type="AlphaFoldDB" id="A0A6C0P712"/>
<keyword evidence="5 12" id="KW-0479">Metal-binding</keyword>
<keyword evidence="12" id="KW-0963">Cytoplasm</keyword>
<evidence type="ECO:0000256" key="8">
    <source>
        <dbReference type="ARBA" id="ARBA00022840"/>
    </source>
</evidence>
<comment type="caution">
    <text evidence="12">Lacks conserved residue(s) required for the propagation of feature annotation.</text>
</comment>
<dbReference type="Gene3D" id="3.40.1190.20">
    <property type="match status" value="1"/>
</dbReference>
<keyword evidence="7 12" id="KW-0418">Kinase</keyword>
<dbReference type="KEGG" id="prz:GZH47_28230"/>
<feature type="binding site" evidence="12">
    <location>
        <position position="291"/>
    </location>
    <ligand>
        <name>K(+)</name>
        <dbReference type="ChEBI" id="CHEBI:29103"/>
    </ligand>
</feature>
<dbReference type="Pfam" id="PF00294">
    <property type="entry name" value="PfkB"/>
    <property type="match status" value="1"/>
</dbReference>
<feature type="binding site" evidence="12">
    <location>
        <position position="189"/>
    </location>
    <ligand>
        <name>ATP</name>
        <dbReference type="ChEBI" id="CHEBI:30616"/>
    </ligand>
</feature>
<organism evidence="14 15">
    <name type="scientific">Paenibacillus rhizovicinus</name>
    <dbReference type="NCBI Taxonomy" id="2704463"/>
    <lineage>
        <taxon>Bacteria</taxon>
        <taxon>Bacillati</taxon>
        <taxon>Bacillota</taxon>
        <taxon>Bacilli</taxon>
        <taxon>Bacillales</taxon>
        <taxon>Paenibacillaceae</taxon>
        <taxon>Paenibacillus</taxon>
    </lineage>
</organism>
<dbReference type="PANTHER" id="PTHR10584">
    <property type="entry name" value="SUGAR KINASE"/>
    <property type="match status" value="1"/>
</dbReference>
<reference evidence="14 15" key="1">
    <citation type="submission" date="2020-02" db="EMBL/GenBank/DDBJ databases">
        <title>Paenibacillus sp. nov., isolated from rhizosphere soil of tomato.</title>
        <authorList>
            <person name="Weon H.-Y."/>
            <person name="Lee S.A."/>
        </authorList>
    </citation>
    <scope>NUCLEOTIDE SEQUENCE [LARGE SCALE GENOMIC DNA]</scope>
    <source>
        <strain evidence="14 15">14171R-81</strain>
    </source>
</reference>
<dbReference type="InterPro" id="IPR029056">
    <property type="entry name" value="Ribokinase-like"/>
</dbReference>
<proteinExistence type="inferred from homology"/>
<feature type="binding site" evidence="12">
    <location>
        <position position="145"/>
    </location>
    <ligand>
        <name>substrate</name>
    </ligand>
</feature>
<keyword evidence="10 12" id="KW-0630">Potassium</keyword>
<evidence type="ECO:0000313" key="14">
    <source>
        <dbReference type="EMBL" id="QHW34299.1"/>
    </source>
</evidence>